<dbReference type="SUPFAM" id="SSF53335">
    <property type="entry name" value="S-adenosyl-L-methionine-dependent methyltransferases"/>
    <property type="match status" value="1"/>
</dbReference>
<keyword evidence="1 4" id="KW-0808">Transferase</keyword>
<dbReference type="GO" id="GO:0102208">
    <property type="term" value="F:2-polyprenyl-6-hydroxyphenol methylase activity"/>
    <property type="evidence" value="ECO:0007669"/>
    <property type="project" value="UniProtKB-EC"/>
</dbReference>
<evidence type="ECO:0000313" key="4">
    <source>
        <dbReference type="EMBL" id="MPM62573.1"/>
    </source>
</evidence>
<feature type="transmembrane region" description="Helical" evidence="2">
    <location>
        <begin position="233"/>
        <end position="254"/>
    </location>
</feature>
<evidence type="ECO:0000256" key="2">
    <source>
        <dbReference type="SAM" id="Phobius"/>
    </source>
</evidence>
<keyword evidence="4" id="KW-0489">Methyltransferase</keyword>
<feature type="domain" description="Methyltransferase" evidence="3">
    <location>
        <begin position="39"/>
        <end position="130"/>
    </location>
</feature>
<keyword evidence="2" id="KW-0472">Membrane</keyword>
<dbReference type="InterPro" id="IPR029063">
    <property type="entry name" value="SAM-dependent_MTases_sf"/>
</dbReference>
<dbReference type="Pfam" id="PF13649">
    <property type="entry name" value="Methyltransf_25"/>
    <property type="match status" value="1"/>
</dbReference>
<sequence length="260" mass="30188">MQKRHTDRKQYFKELGQTCEKYFLPFIENHTQIIPELNVLEIGCGEGGNLLPFSKRGCKVTGVDISDIRIAEAKQFFQEEGLPGDFLCQDVFSMRVKEKFDIIIIHDVIEHVLAKKRLLTIAATLLNNNGLIYVGFPPWQMPFGGHQQICHNRIISSLPFIHLLPEKSYKILLKKTGVNQRTINELMEIKDCKITIEHFKKLVKEIDLIQIDEVYYFINPHYESKFGLKPRKAISIFSAIPIWRNFFTTSYFAILTTKPL</sequence>
<dbReference type="EC" id="2.1.1.222" evidence="4"/>
<dbReference type="PANTHER" id="PTHR43861">
    <property type="entry name" value="TRANS-ACONITATE 2-METHYLTRANSFERASE-RELATED"/>
    <property type="match status" value="1"/>
</dbReference>
<evidence type="ECO:0000259" key="3">
    <source>
        <dbReference type="Pfam" id="PF13649"/>
    </source>
</evidence>
<dbReference type="InterPro" id="IPR041698">
    <property type="entry name" value="Methyltransf_25"/>
</dbReference>
<evidence type="ECO:0000256" key="1">
    <source>
        <dbReference type="ARBA" id="ARBA00022679"/>
    </source>
</evidence>
<gene>
    <name evidence="4" type="primary">ubiG_43</name>
    <name evidence="4" type="ORF">SDC9_109448</name>
</gene>
<dbReference type="Gene3D" id="3.40.50.150">
    <property type="entry name" value="Vaccinia Virus protein VP39"/>
    <property type="match status" value="1"/>
</dbReference>
<dbReference type="EMBL" id="VSSQ01018938">
    <property type="protein sequence ID" value="MPM62573.1"/>
    <property type="molecule type" value="Genomic_DNA"/>
</dbReference>
<reference evidence="4" key="1">
    <citation type="submission" date="2019-08" db="EMBL/GenBank/DDBJ databases">
        <authorList>
            <person name="Kucharzyk K."/>
            <person name="Murdoch R.W."/>
            <person name="Higgins S."/>
            <person name="Loffler F."/>
        </authorList>
    </citation>
    <scope>NUCLEOTIDE SEQUENCE</scope>
</reference>
<name>A0A645BH87_9ZZZZ</name>
<keyword evidence="4" id="KW-0830">Ubiquinone</keyword>
<dbReference type="CDD" id="cd02440">
    <property type="entry name" value="AdoMet_MTases"/>
    <property type="match status" value="1"/>
</dbReference>
<proteinExistence type="predicted"/>
<keyword evidence="2" id="KW-1133">Transmembrane helix</keyword>
<dbReference type="AlphaFoldDB" id="A0A645BH87"/>
<dbReference type="GO" id="GO:0032259">
    <property type="term" value="P:methylation"/>
    <property type="evidence" value="ECO:0007669"/>
    <property type="project" value="UniProtKB-KW"/>
</dbReference>
<comment type="caution">
    <text evidence="4">The sequence shown here is derived from an EMBL/GenBank/DDBJ whole genome shotgun (WGS) entry which is preliminary data.</text>
</comment>
<keyword evidence="2" id="KW-0812">Transmembrane</keyword>
<protein>
    <submittedName>
        <fullName evidence="4">Ubiquinone biosynthesis O-methyltransferase</fullName>
        <ecNumber evidence="4">2.1.1.222</ecNumber>
    </submittedName>
</protein>
<accession>A0A645BH87</accession>
<organism evidence="4">
    <name type="scientific">bioreactor metagenome</name>
    <dbReference type="NCBI Taxonomy" id="1076179"/>
    <lineage>
        <taxon>unclassified sequences</taxon>
        <taxon>metagenomes</taxon>
        <taxon>ecological metagenomes</taxon>
    </lineage>
</organism>